<keyword evidence="1 4" id="KW-0378">Hydrolase</keyword>
<evidence type="ECO:0000256" key="1">
    <source>
        <dbReference type="ARBA" id="ARBA00022801"/>
    </source>
</evidence>
<dbReference type="OrthoDB" id="2363873at2759"/>
<feature type="region of interest" description="Disordered" evidence="5">
    <location>
        <begin position="381"/>
        <end position="425"/>
    </location>
</feature>
<evidence type="ECO:0000256" key="2">
    <source>
        <dbReference type="ARBA" id="ARBA00022963"/>
    </source>
</evidence>
<organism evidence="6 7">
    <name type="scientific">Parascedosporium putredinis</name>
    <dbReference type="NCBI Taxonomy" id="1442378"/>
    <lineage>
        <taxon>Eukaryota</taxon>
        <taxon>Fungi</taxon>
        <taxon>Dikarya</taxon>
        <taxon>Ascomycota</taxon>
        <taxon>Pezizomycotina</taxon>
        <taxon>Sordariomycetes</taxon>
        <taxon>Hypocreomycetidae</taxon>
        <taxon>Microascales</taxon>
        <taxon>Microascaceae</taxon>
        <taxon>Parascedosporium</taxon>
    </lineage>
</organism>
<dbReference type="SUPFAM" id="SSF53474">
    <property type="entry name" value="alpha/beta-Hydrolases"/>
    <property type="match status" value="1"/>
</dbReference>
<feature type="region of interest" description="Disordered" evidence="5">
    <location>
        <begin position="142"/>
        <end position="187"/>
    </location>
</feature>
<dbReference type="PIRSF" id="PIRSF018169">
    <property type="entry name" value="PAF_acetylhydrolase"/>
    <property type="match status" value="1"/>
</dbReference>
<dbReference type="Pfam" id="PF03403">
    <property type="entry name" value="PAF-AH_p_II"/>
    <property type="match status" value="1"/>
</dbReference>
<gene>
    <name evidence="6" type="ORF">PPNO1_LOCUS2379</name>
</gene>
<comment type="catalytic activity">
    <reaction evidence="4">
        <text>a 1-O-alkyl-2-acetyl-sn-glycero-3-phosphocholine + H2O = a 1-O-alkyl-sn-glycero-3-phosphocholine + acetate + H(+)</text>
        <dbReference type="Rhea" id="RHEA:17777"/>
        <dbReference type="ChEBI" id="CHEBI:15377"/>
        <dbReference type="ChEBI" id="CHEBI:15378"/>
        <dbReference type="ChEBI" id="CHEBI:30089"/>
        <dbReference type="ChEBI" id="CHEBI:30909"/>
        <dbReference type="ChEBI" id="CHEBI:36707"/>
        <dbReference type="EC" id="3.1.1.47"/>
    </reaction>
</comment>
<feature type="region of interest" description="Disordered" evidence="5">
    <location>
        <begin position="507"/>
        <end position="537"/>
    </location>
</feature>
<evidence type="ECO:0000256" key="5">
    <source>
        <dbReference type="SAM" id="MobiDB-lite"/>
    </source>
</evidence>
<accession>A0A9P1M7L2</accession>
<feature type="compositionally biased region" description="Polar residues" evidence="5">
    <location>
        <begin position="397"/>
        <end position="420"/>
    </location>
</feature>
<evidence type="ECO:0000313" key="7">
    <source>
        <dbReference type="Proteomes" id="UP000838763"/>
    </source>
</evidence>
<keyword evidence="3 4" id="KW-0443">Lipid metabolism</keyword>
<dbReference type="PANTHER" id="PTHR10272">
    <property type="entry name" value="PLATELET-ACTIVATING FACTOR ACETYLHYDROLASE"/>
    <property type="match status" value="1"/>
</dbReference>
<proteinExistence type="inferred from homology"/>
<feature type="region of interest" description="Disordered" evidence="5">
    <location>
        <begin position="577"/>
        <end position="607"/>
    </location>
</feature>
<name>A0A9P1M7L2_9PEZI</name>
<feature type="compositionally biased region" description="Basic residues" evidence="5">
    <location>
        <begin position="524"/>
        <end position="537"/>
    </location>
</feature>
<comment type="caution">
    <text evidence="6">The sequence shown here is derived from an EMBL/GenBank/DDBJ whole genome shotgun (WGS) entry which is preliminary data.</text>
</comment>
<feature type="compositionally biased region" description="Low complexity" evidence="5">
    <location>
        <begin position="508"/>
        <end position="521"/>
    </location>
</feature>
<dbReference type="EC" id="3.1.1.47" evidence="4"/>
<sequence>MLGSLSPVPSFPDYTGPYRVGTVDVEIPIDELYSPSPRPAGAEHVSTVAMRIFYPASLESTGKPPPAAIAYFPRHLHYTSIPAHKNADILPANTPNGRWPTVVFSHGLGGSRNAYSHVAGSLASHGTVVFCPEHRDGSAVTSFIRSPEKYRQKKKKQQQQQRGGGSSSSPSRLFGGLSNGSSGNAPKNMVVPYRRISHTVSPEMYAAREEQLRIRLWELGLIHDALLRMDRGESFTNMNASTLSLAPLAGLLHVHEPGAIIFAGHSFGSATTVQLVKSTYYADHPVLSTMDKAPLFTPEAGSEIRRQITDKTVTILLDIWVTPLIDPGFTPLFDLPMPAYDAAVPDAPGGRAILAVLSEQFYKWEDHLRVTARVFSPAPAEEVPSPELYHRRGHGKNQGQAQAATGDNTSDNNTDESSASELPPFPHPNLFYVQESAHLSQSDFGVLFPWLTKKMFSAVEPARAIRLNLRAQLQVLRDNGVPIARTCAADLADGIAPDAILVQSPAVSSSSLSNSSSGKEGSLSKKKHARAAKKHRSSLTAAAAGDLADDRAILDKSGECVVDHWLWIDGPTLFVGTDSESDSAEGRADQSKRRVEKTDKDMAEHMEPGLEEAAVVAARG</sequence>
<dbReference type="InterPro" id="IPR016715">
    <property type="entry name" value="PAF_acetylhydro_eukaryote"/>
</dbReference>
<reference evidence="6" key="1">
    <citation type="submission" date="2022-11" db="EMBL/GenBank/DDBJ databases">
        <authorList>
            <person name="Scott C."/>
            <person name="Bruce N."/>
        </authorList>
    </citation>
    <scope>NUCLEOTIDE SEQUENCE</scope>
</reference>
<feature type="compositionally biased region" description="Low complexity" evidence="5">
    <location>
        <begin position="167"/>
        <end position="184"/>
    </location>
</feature>
<feature type="compositionally biased region" description="Basic and acidic residues" evidence="5">
    <location>
        <begin position="584"/>
        <end position="607"/>
    </location>
</feature>
<dbReference type="Gene3D" id="3.40.50.1820">
    <property type="entry name" value="alpha/beta hydrolase"/>
    <property type="match status" value="1"/>
</dbReference>
<dbReference type="GO" id="GO:0003847">
    <property type="term" value="F:1-alkyl-2-acetylglycerophosphocholine esterase activity"/>
    <property type="evidence" value="ECO:0007669"/>
    <property type="project" value="UniProtKB-UniRule"/>
</dbReference>
<dbReference type="Proteomes" id="UP000838763">
    <property type="component" value="Unassembled WGS sequence"/>
</dbReference>
<dbReference type="PANTHER" id="PTHR10272:SF7">
    <property type="entry name" value="PHOSPHOLIPASE-RELATED"/>
    <property type="match status" value="1"/>
</dbReference>
<dbReference type="InterPro" id="IPR029058">
    <property type="entry name" value="AB_hydrolase_fold"/>
</dbReference>
<dbReference type="AlphaFoldDB" id="A0A9P1M7L2"/>
<keyword evidence="7" id="KW-1185">Reference proteome</keyword>
<keyword evidence="2 4" id="KW-0442">Lipid degradation</keyword>
<comment type="similarity">
    <text evidence="4">Belongs to the serine esterase family.</text>
</comment>
<evidence type="ECO:0000256" key="4">
    <source>
        <dbReference type="PIRNR" id="PIRNR018169"/>
    </source>
</evidence>
<evidence type="ECO:0000256" key="3">
    <source>
        <dbReference type="ARBA" id="ARBA00023098"/>
    </source>
</evidence>
<dbReference type="GO" id="GO:0016042">
    <property type="term" value="P:lipid catabolic process"/>
    <property type="evidence" value="ECO:0007669"/>
    <property type="project" value="UniProtKB-KW"/>
</dbReference>
<dbReference type="EMBL" id="CALLCH030000005">
    <property type="protein sequence ID" value="CAI4212622.1"/>
    <property type="molecule type" value="Genomic_DNA"/>
</dbReference>
<evidence type="ECO:0000313" key="6">
    <source>
        <dbReference type="EMBL" id="CAI4212622.1"/>
    </source>
</evidence>
<protein>
    <recommendedName>
        <fullName evidence="4">Putative phospholipase</fullName>
        <ecNumber evidence="4">3.1.1.47</ecNumber>
    </recommendedName>
</protein>